<keyword evidence="6" id="KW-1185">Reference proteome</keyword>
<dbReference type="PROSITE" id="PS50088">
    <property type="entry name" value="ANK_REPEAT"/>
    <property type="match status" value="1"/>
</dbReference>
<keyword evidence="3" id="KW-0472">Membrane</keyword>
<reference evidence="5 6" key="1">
    <citation type="journal article" date="2013" name="Genome Biol.">
        <title>The genome sequence of the most widely cultivated cacao type and its use to identify candidate genes regulating pod color.</title>
        <authorList>
            <person name="Motamayor J.C."/>
            <person name="Mockaitis K."/>
            <person name="Schmutz J."/>
            <person name="Haiminen N."/>
            <person name="Iii D.L."/>
            <person name="Cornejo O."/>
            <person name="Findley S.D."/>
            <person name="Zheng P."/>
            <person name="Utro F."/>
            <person name="Royaert S."/>
            <person name="Saski C."/>
            <person name="Jenkins J."/>
            <person name="Podicheti R."/>
            <person name="Zhao M."/>
            <person name="Scheffler B.E."/>
            <person name="Stack J.C."/>
            <person name="Feltus F.A."/>
            <person name="Mustiga G.M."/>
            <person name="Amores F."/>
            <person name="Phillips W."/>
            <person name="Marelli J.P."/>
            <person name="May G.D."/>
            <person name="Shapiro H."/>
            <person name="Ma J."/>
            <person name="Bustamante C.D."/>
            <person name="Schnell R.J."/>
            <person name="Main D."/>
            <person name="Gilbert D."/>
            <person name="Parida L."/>
            <person name="Kuhn D.N."/>
        </authorList>
    </citation>
    <scope>NUCLEOTIDE SEQUENCE [LARGE SCALE GENOMIC DNA]</scope>
    <source>
        <strain evidence="6">cv. Matina 1-6</strain>
    </source>
</reference>
<dbReference type="InParanoid" id="A0A061G4W1"/>
<dbReference type="eggNOG" id="KOG0504">
    <property type="taxonomic scope" value="Eukaryota"/>
</dbReference>
<dbReference type="SMART" id="SM00248">
    <property type="entry name" value="ANK"/>
    <property type="match status" value="2"/>
</dbReference>
<dbReference type="Gene3D" id="1.25.40.20">
    <property type="entry name" value="Ankyrin repeat-containing domain"/>
    <property type="match status" value="1"/>
</dbReference>
<evidence type="ECO:0000259" key="4">
    <source>
        <dbReference type="Pfam" id="PF13962"/>
    </source>
</evidence>
<dbReference type="OMA" id="WEDDSPN"/>
<keyword evidence="3" id="KW-1133">Transmembrane helix</keyword>
<feature type="transmembrane region" description="Helical" evidence="3">
    <location>
        <begin position="337"/>
        <end position="353"/>
    </location>
</feature>
<proteinExistence type="predicted"/>
<dbReference type="Proteomes" id="UP000026915">
    <property type="component" value="Chromosome 3"/>
</dbReference>
<dbReference type="EMBL" id="CM001881">
    <property type="protein sequence ID" value="EOY24187.1"/>
    <property type="molecule type" value="Genomic_DNA"/>
</dbReference>
<dbReference type="PROSITE" id="PS50297">
    <property type="entry name" value="ANK_REP_REGION"/>
    <property type="match status" value="1"/>
</dbReference>
<dbReference type="Pfam" id="PF13962">
    <property type="entry name" value="PGG"/>
    <property type="match status" value="1"/>
</dbReference>
<dbReference type="PANTHER" id="PTHR24128">
    <property type="entry name" value="HOMEOBOX PROTEIN WARIAI"/>
    <property type="match status" value="1"/>
</dbReference>
<dbReference type="SUPFAM" id="SSF48403">
    <property type="entry name" value="Ankyrin repeat"/>
    <property type="match status" value="1"/>
</dbReference>
<dbReference type="HOGENOM" id="CLU_000134_47_1_1"/>
<evidence type="ECO:0000256" key="1">
    <source>
        <dbReference type="PROSITE-ProRule" id="PRU00023"/>
    </source>
</evidence>
<evidence type="ECO:0000256" key="3">
    <source>
        <dbReference type="SAM" id="Phobius"/>
    </source>
</evidence>
<accession>A0A061G4W1</accession>
<evidence type="ECO:0000256" key="2">
    <source>
        <dbReference type="SAM" id="MobiDB-lite"/>
    </source>
</evidence>
<dbReference type="InterPro" id="IPR002110">
    <property type="entry name" value="Ankyrin_rpt"/>
</dbReference>
<feature type="domain" description="PGG" evidence="4">
    <location>
        <begin position="241"/>
        <end position="331"/>
    </location>
</feature>
<gene>
    <name evidence="5" type="ORF">TCM_015858</name>
</gene>
<keyword evidence="1" id="KW-0040">ANK repeat</keyword>
<sequence length="433" mass="48426">MDEQLLIAAENGDVDALYTRLAEDPYLLDRIDRIPIVDTPFNVAARAGKPHFAMEVANLRPSLAWKLNHVGLSPLHQVHIYAQTDDADLLAEFLSACPSSVEDTTIHCETAVHIAVKNCSIRAFKVLLGWLRRIDKEDILNWTDEDGNTALHIATSTNLTEVVKLLIKNVKNFNGLTAMDIFHLQGTLQNIEIGKILRRAKAKKASDLPSNVTLGDYLSRELTLIEKRDKYFGINSQKSPSDVRSVVLVVAILIATATYQAGLSPPGGYRQDDYNPSANNGSNNSNTSLGQGQRQHRAGQIIMGPRNLFYFFTLNSCAFYFCVWTILVVIIGLPYSITLSTSTSLLLCAYYSALDSTFPTQQSSTAFIVARALYVSLIYISAALVYSIPLAAYRKYEKLKRRVGYNKRKQDTCRSWNMKKRKLHVFVVLLELI</sequence>
<feature type="region of interest" description="Disordered" evidence="2">
    <location>
        <begin position="270"/>
        <end position="291"/>
    </location>
</feature>
<dbReference type="InterPro" id="IPR036770">
    <property type="entry name" value="Ankyrin_rpt-contain_sf"/>
</dbReference>
<name>A0A061G4W1_THECC</name>
<feature type="repeat" description="ANK" evidence="1">
    <location>
        <begin position="146"/>
        <end position="178"/>
    </location>
</feature>
<organism evidence="5 6">
    <name type="scientific">Theobroma cacao</name>
    <name type="common">Cacao</name>
    <name type="synonym">Cocoa</name>
    <dbReference type="NCBI Taxonomy" id="3641"/>
    <lineage>
        <taxon>Eukaryota</taxon>
        <taxon>Viridiplantae</taxon>
        <taxon>Streptophyta</taxon>
        <taxon>Embryophyta</taxon>
        <taxon>Tracheophyta</taxon>
        <taxon>Spermatophyta</taxon>
        <taxon>Magnoliopsida</taxon>
        <taxon>eudicotyledons</taxon>
        <taxon>Gunneridae</taxon>
        <taxon>Pentapetalae</taxon>
        <taxon>rosids</taxon>
        <taxon>malvids</taxon>
        <taxon>Malvales</taxon>
        <taxon>Malvaceae</taxon>
        <taxon>Byttnerioideae</taxon>
        <taxon>Theobroma</taxon>
    </lineage>
</organism>
<feature type="compositionally biased region" description="Low complexity" evidence="2">
    <location>
        <begin position="275"/>
        <end position="288"/>
    </location>
</feature>
<dbReference type="InterPro" id="IPR026961">
    <property type="entry name" value="PGG_dom"/>
</dbReference>
<feature type="transmembrane region" description="Helical" evidence="3">
    <location>
        <begin position="308"/>
        <end position="330"/>
    </location>
</feature>
<feature type="transmembrane region" description="Helical" evidence="3">
    <location>
        <begin position="373"/>
        <end position="393"/>
    </location>
</feature>
<dbReference type="AlphaFoldDB" id="A0A061G4W1"/>
<evidence type="ECO:0000313" key="6">
    <source>
        <dbReference type="Proteomes" id="UP000026915"/>
    </source>
</evidence>
<keyword evidence="3" id="KW-0812">Transmembrane</keyword>
<evidence type="ECO:0000313" key="5">
    <source>
        <dbReference type="EMBL" id="EOY24187.1"/>
    </source>
</evidence>
<dbReference type="Pfam" id="PF12796">
    <property type="entry name" value="Ank_2"/>
    <property type="match status" value="1"/>
</dbReference>
<dbReference type="Gramene" id="EOY24187">
    <property type="protein sequence ID" value="EOY24187"/>
    <property type="gene ID" value="TCM_015858"/>
</dbReference>
<protein>
    <submittedName>
        <fullName evidence="5">Ankyrin repeat family protein, putative</fullName>
    </submittedName>
</protein>
<dbReference type="PANTHER" id="PTHR24128:SF24">
    <property type="entry name" value="ANKYRIN REPEAT PROTEIN"/>
    <property type="match status" value="1"/>
</dbReference>